<proteinExistence type="predicted"/>
<dbReference type="EMBL" id="JBHTIS010004240">
    <property type="protein sequence ID" value="MFD1052226.1"/>
    <property type="molecule type" value="Genomic_DNA"/>
</dbReference>
<dbReference type="GO" id="GO:0051213">
    <property type="term" value="F:dioxygenase activity"/>
    <property type="evidence" value="ECO:0007669"/>
    <property type="project" value="UniProtKB-KW"/>
</dbReference>
<evidence type="ECO:0000313" key="1">
    <source>
        <dbReference type="EMBL" id="MFD1052226.1"/>
    </source>
</evidence>
<comment type="caution">
    <text evidence="1">The sequence shown here is derived from an EMBL/GenBank/DDBJ whole genome shotgun (WGS) entry which is preliminary data.</text>
</comment>
<dbReference type="SUPFAM" id="SSF51197">
    <property type="entry name" value="Clavaminate synthase-like"/>
    <property type="match status" value="1"/>
</dbReference>
<gene>
    <name evidence="1" type="ORF">ACFQ1S_44945</name>
</gene>
<protein>
    <submittedName>
        <fullName evidence="1">Phytanoyl-CoA dioxygenase family protein</fullName>
    </submittedName>
</protein>
<dbReference type="Proteomes" id="UP001597045">
    <property type="component" value="Unassembled WGS sequence"/>
</dbReference>
<keyword evidence="1" id="KW-0560">Oxidoreductase</keyword>
<reference evidence="2" key="1">
    <citation type="journal article" date="2019" name="Int. J. Syst. Evol. Microbiol.">
        <title>The Global Catalogue of Microorganisms (GCM) 10K type strain sequencing project: providing services to taxonomists for standard genome sequencing and annotation.</title>
        <authorList>
            <consortium name="The Broad Institute Genomics Platform"/>
            <consortium name="The Broad Institute Genome Sequencing Center for Infectious Disease"/>
            <person name="Wu L."/>
            <person name="Ma J."/>
        </authorList>
    </citation>
    <scope>NUCLEOTIDE SEQUENCE [LARGE SCALE GENOMIC DNA]</scope>
    <source>
        <strain evidence="2">JCM 31486</strain>
    </source>
</reference>
<evidence type="ECO:0000313" key="2">
    <source>
        <dbReference type="Proteomes" id="UP001597045"/>
    </source>
</evidence>
<keyword evidence="2" id="KW-1185">Reference proteome</keyword>
<organism evidence="1 2">
    <name type="scientific">Kibdelosporangium lantanae</name>
    <dbReference type="NCBI Taxonomy" id="1497396"/>
    <lineage>
        <taxon>Bacteria</taxon>
        <taxon>Bacillati</taxon>
        <taxon>Actinomycetota</taxon>
        <taxon>Actinomycetes</taxon>
        <taxon>Pseudonocardiales</taxon>
        <taxon>Pseudonocardiaceae</taxon>
        <taxon>Kibdelosporangium</taxon>
    </lineage>
</organism>
<sequence>MTTTEKYSLSEADRALLPSDEDVAFYAEHGWYLTKKLFTDDEVDGLVTASERYYAGERSRRLPVRPPRLAYW</sequence>
<feature type="non-terminal residue" evidence="1">
    <location>
        <position position="72"/>
    </location>
</feature>
<keyword evidence="1" id="KW-0223">Dioxygenase</keyword>
<name>A0ABW3MNY0_9PSEU</name>
<accession>A0ABW3MNY0</accession>